<dbReference type="HOGENOM" id="CLU_133222_1_0_5"/>
<protein>
    <submittedName>
        <fullName evidence="1">Uncharacterized protein</fullName>
    </submittedName>
</protein>
<dbReference type="EMBL" id="CP001622">
    <property type="protein sequence ID" value="ACS56240.1"/>
    <property type="molecule type" value="Genomic_DNA"/>
</dbReference>
<dbReference type="KEGG" id="rlg:Rleg_1958"/>
<dbReference type="AlphaFoldDB" id="C6AXU9"/>
<organism evidence="1 2">
    <name type="scientific">Rhizobium leguminosarum bv. trifolii (strain WSM1325)</name>
    <dbReference type="NCBI Taxonomy" id="395491"/>
    <lineage>
        <taxon>Bacteria</taxon>
        <taxon>Pseudomonadati</taxon>
        <taxon>Pseudomonadota</taxon>
        <taxon>Alphaproteobacteria</taxon>
        <taxon>Hyphomicrobiales</taxon>
        <taxon>Rhizobiaceae</taxon>
        <taxon>Rhizobium/Agrobacterium group</taxon>
        <taxon>Rhizobium</taxon>
    </lineage>
</organism>
<accession>C6AXU9</accession>
<name>C6AXU9_RHILS</name>
<evidence type="ECO:0000313" key="2">
    <source>
        <dbReference type="Proteomes" id="UP000002256"/>
    </source>
</evidence>
<reference evidence="1 2" key="1">
    <citation type="journal article" date="2010" name="Stand. Genomic Sci.">
        <title>Complete genome sequence of Rhizobium leguminosarum bv. trifolii strain WSM1325, an effective microsymbiont of annual Mediterranean clovers.</title>
        <authorList>
            <person name="Reeve W."/>
            <person name="O'Hara G."/>
            <person name="Chain P."/>
            <person name="Ardley J."/>
            <person name="Brau L."/>
            <person name="Nandesena K."/>
            <person name="Tiwari R."/>
            <person name="Copeland A."/>
            <person name="Nolan M."/>
            <person name="Han C."/>
            <person name="Brettin T."/>
            <person name="Land M."/>
            <person name="Ovchinikova G."/>
            <person name="Ivanova N."/>
            <person name="Mavromatis K."/>
            <person name="Markowitz V."/>
            <person name="Kyrpides N."/>
            <person name="Melino V."/>
            <person name="Denton M."/>
            <person name="Yates R."/>
            <person name="Howieson J."/>
        </authorList>
    </citation>
    <scope>NUCLEOTIDE SEQUENCE [LARGE SCALE GENOMIC DNA]</scope>
    <source>
        <strain evidence="1 2">WSM1325</strain>
    </source>
</reference>
<sequence>MRRAFDETNDTFGVRTEPSYLKEQISHGDVVITTNIGSWEELMRKSLQCVLVGLAAISGLTISPTIAAAQDLELRVGPGGVGVYDRNRDRDRYDGYDRRGPRGCDPDDALDIARSEGLRRAQIVRMSPRSIVVQGMTRRGPERMTFANRRGCPEI</sequence>
<dbReference type="Proteomes" id="UP000002256">
    <property type="component" value="Chromosome"/>
</dbReference>
<evidence type="ECO:0000313" key="1">
    <source>
        <dbReference type="EMBL" id="ACS56240.1"/>
    </source>
</evidence>
<proteinExistence type="predicted"/>
<gene>
    <name evidence="1" type="ordered locus">Rleg_1958</name>
</gene>